<name>A0A672MBT0_SINGR</name>
<proteinExistence type="inferred from homology"/>
<dbReference type="GO" id="GO:0005615">
    <property type="term" value="C:extracellular space"/>
    <property type="evidence" value="ECO:0007669"/>
    <property type="project" value="InterPro"/>
</dbReference>
<evidence type="ECO:0000313" key="6">
    <source>
        <dbReference type="Ensembl" id="ENSSGRP00000034993.1"/>
    </source>
</evidence>
<keyword evidence="7" id="KW-1185">Reference proteome</keyword>
<dbReference type="PANTHER" id="PTHR48494:SF1">
    <property type="entry name" value="INTERLEUKIN-6"/>
    <property type="match status" value="1"/>
</dbReference>
<keyword evidence="3" id="KW-0011">Acute phase</keyword>
<dbReference type="Proteomes" id="UP000472262">
    <property type="component" value="Unassembled WGS sequence"/>
</dbReference>
<evidence type="ECO:0000256" key="5">
    <source>
        <dbReference type="SAM" id="SignalP"/>
    </source>
</evidence>
<dbReference type="Gene3D" id="1.20.1250.10">
    <property type="match status" value="1"/>
</dbReference>
<dbReference type="InParanoid" id="A0A672MBT0"/>
<feature type="signal peptide" evidence="5">
    <location>
        <begin position="1"/>
        <end position="24"/>
    </location>
</feature>
<dbReference type="GO" id="GO:0005138">
    <property type="term" value="F:interleukin-6 receptor binding"/>
    <property type="evidence" value="ECO:0007669"/>
    <property type="project" value="InterPro"/>
</dbReference>
<dbReference type="InterPro" id="IPR009079">
    <property type="entry name" value="4_helix_cytokine-like_core"/>
</dbReference>
<dbReference type="Ensembl" id="ENSSGRT00000037558.1">
    <property type="protein sequence ID" value="ENSSGRP00000034993.1"/>
    <property type="gene ID" value="ENSSGRG00000019385.1"/>
</dbReference>
<reference evidence="6" key="2">
    <citation type="submission" date="2025-09" db="UniProtKB">
        <authorList>
            <consortium name="Ensembl"/>
        </authorList>
    </citation>
    <scope>IDENTIFICATION</scope>
</reference>
<dbReference type="GO" id="GO:0006953">
    <property type="term" value="P:acute-phase response"/>
    <property type="evidence" value="ECO:0007669"/>
    <property type="project" value="UniProtKB-KW"/>
</dbReference>
<evidence type="ECO:0000256" key="4">
    <source>
        <dbReference type="ARBA" id="ARBA00023441"/>
    </source>
</evidence>
<sequence length="235" mass="26667">MPSAQNAALFLSAVLAAFISLGDAVPAYSGLAELSETSGDEAQDVEGKSPLSEWQKWYLMARDLHRDVKTLRDQQFERDFRETENMTAYEGVRIETPLLEPSDGCLSRNFSAERCLSRIYSVLTWYKENWSFMEKENLTWSLVKDIKHGSKRLLEALNSQLQIADGQTDQISSAPLSVRSAWTRKTTTHSILFNFSSVMIDTCRALNYISKHKAAHRAKDTKRPADWSSDKNSFT</sequence>
<evidence type="ECO:0000313" key="7">
    <source>
        <dbReference type="Proteomes" id="UP000472262"/>
    </source>
</evidence>
<dbReference type="AlphaFoldDB" id="A0A672MBT0"/>
<evidence type="ECO:0000256" key="3">
    <source>
        <dbReference type="ARBA" id="ARBA00022486"/>
    </source>
</evidence>
<protein>
    <recommendedName>
        <fullName evidence="2">Interleukin-6</fullName>
    </recommendedName>
</protein>
<dbReference type="PANTHER" id="PTHR48494">
    <property type="entry name" value="INTERLEUKIN-6"/>
    <property type="match status" value="1"/>
</dbReference>
<dbReference type="GO" id="GO:0030154">
    <property type="term" value="P:cell differentiation"/>
    <property type="evidence" value="ECO:0007669"/>
    <property type="project" value="InterPro"/>
</dbReference>
<reference evidence="6" key="1">
    <citation type="submission" date="2025-08" db="UniProtKB">
        <authorList>
            <consortium name="Ensembl"/>
        </authorList>
    </citation>
    <scope>IDENTIFICATION</scope>
</reference>
<comment type="function">
    <text evidence="4">Cytokine with a wide variety of biological functions in immunity, tissue regeneration, and metabolism. Binds to IL6R, then the complex associates to the signaling subunit IL6ST/gp130 to trigger the intracellular IL6-signaling pathway. The interaction with the membrane-bound IL6R and IL6ST stimulates 'classic signaling', whereas the binding of IL6 and soluble IL6R to IL6ST stimulates 'trans-signaling'. Alternatively, 'cluster signaling' occurs when membrane-bound IL6:IL6R complexes on transmitter cells activate IL6ST receptors on neighboring receiver cells.</text>
</comment>
<evidence type="ECO:0000256" key="1">
    <source>
        <dbReference type="ARBA" id="ARBA00007432"/>
    </source>
</evidence>
<organism evidence="6 7">
    <name type="scientific">Sinocyclocheilus grahami</name>
    <name type="common">Dianchi golden-line fish</name>
    <name type="synonym">Barbus grahami</name>
    <dbReference type="NCBI Taxonomy" id="75366"/>
    <lineage>
        <taxon>Eukaryota</taxon>
        <taxon>Metazoa</taxon>
        <taxon>Chordata</taxon>
        <taxon>Craniata</taxon>
        <taxon>Vertebrata</taxon>
        <taxon>Euteleostomi</taxon>
        <taxon>Actinopterygii</taxon>
        <taxon>Neopterygii</taxon>
        <taxon>Teleostei</taxon>
        <taxon>Ostariophysi</taxon>
        <taxon>Cypriniformes</taxon>
        <taxon>Cyprinidae</taxon>
        <taxon>Cyprininae</taxon>
        <taxon>Sinocyclocheilus</taxon>
    </lineage>
</organism>
<dbReference type="InterPro" id="IPR003574">
    <property type="entry name" value="IL-6-like"/>
</dbReference>
<feature type="chain" id="PRO_5025546621" description="Interleukin-6" evidence="5">
    <location>
        <begin position="25"/>
        <end position="235"/>
    </location>
</feature>
<keyword evidence="5" id="KW-0732">Signal</keyword>
<dbReference type="FunCoup" id="A0A672MBT0">
    <property type="interactions" value="199"/>
</dbReference>
<dbReference type="SUPFAM" id="SSF47266">
    <property type="entry name" value="4-helical cytokines"/>
    <property type="match status" value="1"/>
</dbReference>
<accession>A0A672MBT0</accession>
<evidence type="ECO:0000256" key="2">
    <source>
        <dbReference type="ARBA" id="ARBA00019464"/>
    </source>
</evidence>
<comment type="similarity">
    <text evidence="1">Belongs to the IL-6 superfamily.</text>
</comment>
<dbReference type="OMA" id="KWYLMAR"/>